<dbReference type="InterPro" id="IPR002048">
    <property type="entry name" value="EF_hand_dom"/>
</dbReference>
<protein>
    <recommendedName>
        <fullName evidence="2">EF-hand domain-containing protein</fullName>
    </recommendedName>
</protein>
<feature type="compositionally biased region" description="Basic and acidic residues" evidence="1">
    <location>
        <begin position="108"/>
        <end position="122"/>
    </location>
</feature>
<reference evidence="3" key="1">
    <citation type="journal article" date="2023" name="Insect Mol. Biol.">
        <title>Genome sequencing provides insights into the evolution of gene families encoding plant cell wall-degrading enzymes in longhorned beetles.</title>
        <authorList>
            <person name="Shin N.R."/>
            <person name="Okamura Y."/>
            <person name="Kirsch R."/>
            <person name="Pauchet Y."/>
        </authorList>
    </citation>
    <scope>NUCLEOTIDE SEQUENCE</scope>
    <source>
        <strain evidence="3">MMC_N1</strain>
    </source>
</reference>
<feature type="domain" description="EF-hand" evidence="2">
    <location>
        <begin position="12"/>
        <end position="47"/>
    </location>
</feature>
<feature type="region of interest" description="Disordered" evidence="1">
    <location>
        <begin position="94"/>
        <end position="122"/>
    </location>
</feature>
<evidence type="ECO:0000313" key="3">
    <source>
        <dbReference type="EMBL" id="KAJ8975500.1"/>
    </source>
</evidence>
<name>A0ABQ9JD72_9CUCU</name>
<dbReference type="Proteomes" id="UP001162164">
    <property type="component" value="Unassembled WGS sequence"/>
</dbReference>
<evidence type="ECO:0000313" key="4">
    <source>
        <dbReference type="Proteomes" id="UP001162164"/>
    </source>
</evidence>
<dbReference type="EMBL" id="JAPWTJ010000811">
    <property type="protein sequence ID" value="KAJ8975500.1"/>
    <property type="molecule type" value="Genomic_DNA"/>
</dbReference>
<evidence type="ECO:0000256" key="1">
    <source>
        <dbReference type="SAM" id="MobiDB-lite"/>
    </source>
</evidence>
<keyword evidence="4" id="KW-1185">Reference proteome</keyword>
<comment type="caution">
    <text evidence="3">The sequence shown here is derived from an EMBL/GenBank/DDBJ whole genome shotgun (WGS) entry which is preliminary data.</text>
</comment>
<dbReference type="InterPro" id="IPR011992">
    <property type="entry name" value="EF-hand-dom_pair"/>
</dbReference>
<dbReference type="PANTHER" id="PTHR46763:SF1">
    <property type="entry name" value="DYNEIN REGULATORY COMPLEX PROTEIN 8"/>
    <property type="match status" value="1"/>
</dbReference>
<dbReference type="SUPFAM" id="SSF47473">
    <property type="entry name" value="EF-hand"/>
    <property type="match status" value="1"/>
</dbReference>
<gene>
    <name evidence="3" type="ORF">NQ317_010615</name>
</gene>
<organism evidence="3 4">
    <name type="scientific">Molorchus minor</name>
    <dbReference type="NCBI Taxonomy" id="1323400"/>
    <lineage>
        <taxon>Eukaryota</taxon>
        <taxon>Metazoa</taxon>
        <taxon>Ecdysozoa</taxon>
        <taxon>Arthropoda</taxon>
        <taxon>Hexapoda</taxon>
        <taxon>Insecta</taxon>
        <taxon>Pterygota</taxon>
        <taxon>Neoptera</taxon>
        <taxon>Endopterygota</taxon>
        <taxon>Coleoptera</taxon>
        <taxon>Polyphaga</taxon>
        <taxon>Cucujiformia</taxon>
        <taxon>Chrysomeloidea</taxon>
        <taxon>Cerambycidae</taxon>
        <taxon>Lamiinae</taxon>
        <taxon>Monochamini</taxon>
        <taxon>Molorchus</taxon>
    </lineage>
</organism>
<accession>A0ABQ9JD72</accession>
<sequence>MPNNFICSYQPASPDLLLEAFRVLDAEGRGYLTKEEVSTLITQDGNRSLRTNWTKCLKLQLTHTQIRFPYEYYINQLMFEPVGEENNVYELADRIESEKPPPPPPPKRMSEFLKEMEERAPV</sequence>
<dbReference type="PROSITE" id="PS50222">
    <property type="entry name" value="EF_HAND_2"/>
    <property type="match status" value="1"/>
</dbReference>
<proteinExistence type="predicted"/>
<evidence type="ECO:0000259" key="2">
    <source>
        <dbReference type="PROSITE" id="PS50222"/>
    </source>
</evidence>
<dbReference type="PANTHER" id="PTHR46763">
    <property type="entry name" value="DYNEIN REGULATORY COMPLEX PROTEIN 8"/>
    <property type="match status" value="1"/>
</dbReference>